<protein>
    <submittedName>
        <fullName evidence="1">Uncharacterized protein</fullName>
    </submittedName>
</protein>
<keyword evidence="2" id="KW-1185">Reference proteome</keyword>
<accession>A0A2K5APV7</accession>
<gene>
    <name evidence="1" type="ORF">NCAV_0483</name>
</gene>
<dbReference type="KEGG" id="ncv:NCAV_0483"/>
<dbReference type="Proteomes" id="UP000236248">
    <property type="component" value="Chromosome NCAV"/>
</dbReference>
<evidence type="ECO:0000313" key="1">
    <source>
        <dbReference type="EMBL" id="SPC33676.1"/>
    </source>
</evidence>
<organism evidence="1 2">
    <name type="scientific">Candidatus Nitrosocaldus cavascurensis</name>
    <dbReference type="NCBI Taxonomy" id="2058097"/>
    <lineage>
        <taxon>Archaea</taxon>
        <taxon>Nitrososphaerota</taxon>
        <taxon>Nitrososphaeria</taxon>
        <taxon>Candidatus Nitrosocaldales</taxon>
        <taxon>Candidatus Nitrosocaldaceae</taxon>
        <taxon>Candidatus Nitrosocaldus</taxon>
    </lineage>
</organism>
<dbReference type="EMBL" id="LT981265">
    <property type="protein sequence ID" value="SPC33676.1"/>
    <property type="molecule type" value="Genomic_DNA"/>
</dbReference>
<evidence type="ECO:0000313" key="2">
    <source>
        <dbReference type="Proteomes" id="UP000236248"/>
    </source>
</evidence>
<proteinExistence type="predicted"/>
<dbReference type="AlphaFoldDB" id="A0A2K5APV7"/>
<sequence>MLRKVCTSIKAVWEGMQGVKVRVTIRVEVDEHGKAATSMLESLLPDNIGIPEGLSIDFHTDGTSLLLIFEVSLEEGDKRISSFIYTIDEVLEHISTMARVMDIGVDEIQ</sequence>
<reference evidence="2" key="1">
    <citation type="submission" date="2018-01" db="EMBL/GenBank/DDBJ databases">
        <authorList>
            <person name="Kerou L M."/>
        </authorList>
    </citation>
    <scope>NUCLEOTIDE SEQUENCE [LARGE SCALE GENOMIC DNA]</scope>
    <source>
        <strain evidence="2">SCU2</strain>
    </source>
</reference>
<name>A0A2K5APV7_9ARCH</name>
<dbReference type="NCBIfam" id="NF011470">
    <property type="entry name" value="PRK14887.1"/>
    <property type="match status" value="1"/>
</dbReference>